<gene>
    <name evidence="1" type="ordered locus">HMPREF0389_00389</name>
</gene>
<reference evidence="2" key="1">
    <citation type="submission" date="2010-12" db="EMBL/GenBank/DDBJ databases">
        <title>The genome sequence of Filifactor alocis strain ATCC 35896.</title>
        <authorList>
            <consortium name="The Broad Institute Genome Sequencing Platform"/>
            <person name="Ward D."/>
            <person name="Earl A."/>
            <person name="Feldgarden M."/>
            <person name="Young S.K."/>
            <person name="Gargeya S."/>
            <person name="Zeng Q."/>
            <person name="Alvarado L."/>
            <person name="Berlin A."/>
            <person name="Bochicchio J."/>
            <person name="Chapman S.B."/>
            <person name="Chen Z."/>
            <person name="Freedman E."/>
            <person name="Gellesch M."/>
            <person name="Goldberg J."/>
            <person name="Griggs A."/>
            <person name="Gujja S."/>
            <person name="Heilman E."/>
            <person name="Heiman D."/>
            <person name="Howarth C."/>
            <person name="Mehta T."/>
            <person name="Neiman D."/>
            <person name="Pearson M."/>
            <person name="Roberts A."/>
            <person name="Saif S."/>
            <person name="Shea T."/>
            <person name="Shenoy N."/>
            <person name="Sisk P."/>
            <person name="Stolte C."/>
            <person name="Sykes S."/>
            <person name="White J."/>
            <person name="Yandava C."/>
            <person name="Izard J."/>
            <person name="Blanton J.M."/>
            <person name="Baranova O.V."/>
            <person name="Tanner A.C."/>
            <person name="Dewhirst F.E."/>
            <person name="Haas B."/>
            <person name="Nusbaum C."/>
            <person name="Birren B."/>
        </authorList>
    </citation>
    <scope>NUCLEOTIDE SEQUENCE [LARGE SCALE GENOMIC DNA]</scope>
    <source>
        <strain evidence="2">ATCC 35896 / D40 B5</strain>
    </source>
</reference>
<dbReference type="EMBL" id="CP002390">
    <property type="protein sequence ID" value="EFE28474.1"/>
    <property type="molecule type" value="Genomic_DNA"/>
</dbReference>
<dbReference type="STRING" id="546269.HMPREF0389_00389"/>
<evidence type="ECO:0000313" key="2">
    <source>
        <dbReference type="Proteomes" id="UP000007468"/>
    </source>
</evidence>
<proteinExistence type="predicted"/>
<keyword evidence="2" id="KW-1185">Reference proteome</keyword>
<accession>D6GS33</accession>
<evidence type="ECO:0000313" key="1">
    <source>
        <dbReference type="EMBL" id="EFE28474.1"/>
    </source>
</evidence>
<dbReference type="KEGG" id="faa:HMPREF0389_00389"/>
<dbReference type="AlphaFoldDB" id="D6GS33"/>
<dbReference type="RefSeq" id="WP_014261919.1">
    <property type="nucleotide sequence ID" value="NC_016630.1"/>
</dbReference>
<name>D6GS33_FILAD</name>
<dbReference type="eggNOG" id="ENOG502ZWMW">
    <property type="taxonomic scope" value="Bacteria"/>
</dbReference>
<dbReference type="SMR" id="D6GS33"/>
<organism evidence="1 2">
    <name type="scientific">Filifactor alocis (strain ATCC 35896 / CCUG 47790 / D40 B5)</name>
    <name type="common">Fusobacterium alocis</name>
    <dbReference type="NCBI Taxonomy" id="546269"/>
    <lineage>
        <taxon>Bacteria</taxon>
        <taxon>Bacillati</taxon>
        <taxon>Bacillota</taxon>
        <taxon>Clostridia</taxon>
        <taxon>Peptostreptococcales</taxon>
        <taxon>Filifactoraceae</taxon>
        <taxon>Filifactor</taxon>
    </lineage>
</organism>
<dbReference type="Proteomes" id="UP000007468">
    <property type="component" value="Chromosome"/>
</dbReference>
<sequence>MTEQKYMNTVYYGNDELVYLTTRALFYDKQKNIISINKNRYVDELKLYKHLKKKGVGSLLSSLIPIILVNNSIETSFAATSLFFQWIKKGITVEEYASIYLLCTLVQNNTIEKDDIFNITHNNVFDKQDTILLERLKINLILQFESIVIQMLTFLEPANLSYNENLLLHLNEETTQTPNRMCEYFLKLKNHQINAPDYQGSFDIGKIFNLNQGDCINDSLLGQLSVSSKSENELELETKRGIVVLCRN</sequence>
<protein>
    <submittedName>
        <fullName evidence="1">Uncharacterized protein</fullName>
    </submittedName>
</protein>